<evidence type="ECO:0000313" key="2">
    <source>
        <dbReference type="Proteomes" id="UP000011607"/>
    </source>
</evidence>
<reference evidence="1 2" key="1">
    <citation type="journal article" date="2014" name="PLoS Genet.">
        <title>Phylogenetically driven sequencing of extremely halophilic archaea reveals strategies for static and dynamic osmo-response.</title>
        <authorList>
            <person name="Becker E.A."/>
            <person name="Seitzer P.M."/>
            <person name="Tritt A."/>
            <person name="Larsen D."/>
            <person name="Krusor M."/>
            <person name="Yao A.I."/>
            <person name="Wu D."/>
            <person name="Madern D."/>
            <person name="Eisen J.A."/>
            <person name="Darling A.E."/>
            <person name="Facciotti M.T."/>
        </authorList>
    </citation>
    <scope>NUCLEOTIDE SEQUENCE [LARGE SCALE GENOMIC DNA]</scope>
    <source>
        <strain evidence="1 2">JCM 10879</strain>
    </source>
</reference>
<dbReference type="RefSeq" id="WP_006672980.1">
    <property type="nucleotide sequence ID" value="NZ_AOMA01000102.1"/>
</dbReference>
<dbReference type="STRING" id="1227454.C446_10325"/>
<feature type="non-terminal residue" evidence="1">
    <location>
        <position position="233"/>
    </location>
</feature>
<dbReference type="AlphaFoldDB" id="M0LZK8"/>
<dbReference type="EMBL" id="AOMA01000102">
    <property type="protein sequence ID" value="EMA37814.1"/>
    <property type="molecule type" value="Genomic_DNA"/>
</dbReference>
<comment type="caution">
    <text evidence="1">The sequence shown here is derived from an EMBL/GenBank/DDBJ whole genome shotgun (WGS) entry which is preliminary data.</text>
</comment>
<sequence>MNFDGALEPAEYFVGITDDEDNLVGVSDLLTGDESDIEIDVDAIEETGDYTATLHGVDDEGEEVEPGEPILFATDSGLETVSETAEITVEDSPDGTVTFGETPVDGDEDVTADVTELENTEDGFLVVENQAGDNIVEGEESAEVTETGTETISIDEAATAGEDLTVTLYASDTLDNESELDSATEEVVGEPDATITNVEEINANDEEVTATAEFSGEVSDGEVYVTVEEDDTA</sequence>
<organism evidence="1 2">
    <name type="scientific">Halobiforma nitratireducens JCM 10879</name>
    <dbReference type="NCBI Taxonomy" id="1227454"/>
    <lineage>
        <taxon>Archaea</taxon>
        <taxon>Methanobacteriati</taxon>
        <taxon>Methanobacteriota</taxon>
        <taxon>Stenosarchaea group</taxon>
        <taxon>Halobacteria</taxon>
        <taxon>Halobacteriales</taxon>
        <taxon>Natrialbaceae</taxon>
        <taxon>Halobiforma</taxon>
    </lineage>
</organism>
<name>M0LZK8_9EURY</name>
<gene>
    <name evidence="1" type="ORF">C446_10325</name>
</gene>
<dbReference type="Proteomes" id="UP000011607">
    <property type="component" value="Unassembled WGS sequence"/>
</dbReference>
<accession>M0LZK8</accession>
<proteinExistence type="predicted"/>
<keyword evidence="2" id="KW-1185">Reference proteome</keyword>
<protein>
    <submittedName>
        <fullName evidence="1">Uncharacterized protein</fullName>
    </submittedName>
</protein>
<evidence type="ECO:0000313" key="1">
    <source>
        <dbReference type="EMBL" id="EMA37814.1"/>
    </source>
</evidence>